<proteinExistence type="predicted"/>
<reference evidence="1 2" key="1">
    <citation type="submission" date="2019-10" db="EMBL/GenBank/DDBJ databases">
        <title>Assembly and Annotation for the nematode Trichostrongylus colubriformis.</title>
        <authorList>
            <person name="Martin J."/>
        </authorList>
    </citation>
    <scope>NUCLEOTIDE SEQUENCE [LARGE SCALE GENOMIC DNA]</scope>
    <source>
        <strain evidence="1">G859</strain>
        <tissue evidence="1">Whole worm</tissue>
    </source>
</reference>
<organism evidence="1 2">
    <name type="scientific">Trichostrongylus colubriformis</name>
    <name type="common">Black scour worm</name>
    <dbReference type="NCBI Taxonomy" id="6319"/>
    <lineage>
        <taxon>Eukaryota</taxon>
        <taxon>Metazoa</taxon>
        <taxon>Ecdysozoa</taxon>
        <taxon>Nematoda</taxon>
        <taxon>Chromadorea</taxon>
        <taxon>Rhabditida</taxon>
        <taxon>Rhabditina</taxon>
        <taxon>Rhabditomorpha</taxon>
        <taxon>Strongyloidea</taxon>
        <taxon>Trichostrongylidae</taxon>
        <taxon>Trichostrongylus</taxon>
    </lineage>
</organism>
<protein>
    <submittedName>
        <fullName evidence="1">Uncharacterized protein</fullName>
    </submittedName>
</protein>
<keyword evidence="2" id="KW-1185">Reference proteome</keyword>
<dbReference type="Proteomes" id="UP001331761">
    <property type="component" value="Unassembled WGS sequence"/>
</dbReference>
<name>A0AAN8G3K6_TRICO</name>
<accession>A0AAN8G3K6</accession>
<dbReference type="AlphaFoldDB" id="A0AAN8G3K6"/>
<comment type="caution">
    <text evidence="1">The sequence shown here is derived from an EMBL/GenBank/DDBJ whole genome shotgun (WGS) entry which is preliminary data.</text>
</comment>
<sequence length="110" mass="12415">MISEGEKTEWFKELADDVDYGRVIKRLLENRMEDEVMLPGYGKKLKVADFVIEKGDLKLIKEDGSTVHVSGGRIRSVGFDALSACPIPMRRAAVSCHRRPSWIPIELLSL</sequence>
<dbReference type="EMBL" id="WIXE01007840">
    <property type="protein sequence ID" value="KAK5980098.1"/>
    <property type="molecule type" value="Genomic_DNA"/>
</dbReference>
<gene>
    <name evidence="1" type="ORF">GCK32_021812</name>
</gene>
<evidence type="ECO:0000313" key="1">
    <source>
        <dbReference type="EMBL" id="KAK5980098.1"/>
    </source>
</evidence>
<evidence type="ECO:0000313" key="2">
    <source>
        <dbReference type="Proteomes" id="UP001331761"/>
    </source>
</evidence>